<evidence type="ECO:0000313" key="2">
    <source>
        <dbReference type="Proteomes" id="UP000567179"/>
    </source>
</evidence>
<proteinExistence type="predicted"/>
<name>A0A8H5BLT3_9AGAR</name>
<organism evidence="1 2">
    <name type="scientific">Psilocybe cf. subviscida</name>
    <dbReference type="NCBI Taxonomy" id="2480587"/>
    <lineage>
        <taxon>Eukaryota</taxon>
        <taxon>Fungi</taxon>
        <taxon>Dikarya</taxon>
        <taxon>Basidiomycota</taxon>
        <taxon>Agaricomycotina</taxon>
        <taxon>Agaricomycetes</taxon>
        <taxon>Agaricomycetidae</taxon>
        <taxon>Agaricales</taxon>
        <taxon>Agaricineae</taxon>
        <taxon>Strophariaceae</taxon>
        <taxon>Psilocybe</taxon>
    </lineage>
</organism>
<comment type="caution">
    <text evidence="1">The sequence shown here is derived from an EMBL/GenBank/DDBJ whole genome shotgun (WGS) entry which is preliminary data.</text>
</comment>
<dbReference type="EMBL" id="JAACJJ010000015">
    <property type="protein sequence ID" value="KAF5325560.1"/>
    <property type="molecule type" value="Genomic_DNA"/>
</dbReference>
<accession>A0A8H5BLT3</accession>
<protein>
    <submittedName>
        <fullName evidence="1">Uncharacterized protein</fullName>
    </submittedName>
</protein>
<dbReference type="Proteomes" id="UP000567179">
    <property type="component" value="Unassembled WGS sequence"/>
</dbReference>
<keyword evidence="2" id="KW-1185">Reference proteome</keyword>
<reference evidence="1 2" key="1">
    <citation type="journal article" date="2020" name="ISME J.">
        <title>Uncovering the hidden diversity of litter-decomposition mechanisms in mushroom-forming fungi.</title>
        <authorList>
            <person name="Floudas D."/>
            <person name="Bentzer J."/>
            <person name="Ahren D."/>
            <person name="Johansson T."/>
            <person name="Persson P."/>
            <person name="Tunlid A."/>
        </authorList>
    </citation>
    <scope>NUCLEOTIDE SEQUENCE [LARGE SCALE GENOMIC DNA]</scope>
    <source>
        <strain evidence="1 2">CBS 101986</strain>
    </source>
</reference>
<evidence type="ECO:0000313" key="1">
    <source>
        <dbReference type="EMBL" id="KAF5325560.1"/>
    </source>
</evidence>
<dbReference type="AlphaFoldDB" id="A0A8H5BLT3"/>
<sequence length="301" mass="33176">MASLASTVPRYLFLTLQIYVLRSFLLALSAIDLVVEVTLCIISAFKPSVPVQSSPEFTLSQRTMQPHIEKRNATDAEDAEESYFDSDFDDVADSSEIYPCESTVCLVEDTDAVVALGLDLEFLIGALAEGIQSFADRERLLVQSENVDSSVRSSSSGISLLGSASMEATDANEYSAVVRPHTPKRFSLRIESPSMRFWKHPTFDLGANFDTDFYGASTLISLSRRDRLTSLDLSTSNSATSDTEEVSLSPALLWAPNLTKVKVVLALPLKRTRRRKATSVVIWSNQGEYGDLKKVLEEVGR</sequence>
<gene>
    <name evidence="1" type="ORF">D9619_009680</name>
</gene>